<evidence type="ECO:0000256" key="1">
    <source>
        <dbReference type="SAM" id="MobiDB-lite"/>
    </source>
</evidence>
<reference evidence="2 3" key="1">
    <citation type="journal article" date="2018" name="Biotechnol. Biofuels">
        <title>Integrative visual omics of the white-rot fungus Polyporus brumalis exposes the biotechnological potential of its oxidative enzymes for delignifying raw plant biomass.</title>
        <authorList>
            <person name="Miyauchi S."/>
            <person name="Rancon A."/>
            <person name="Drula E."/>
            <person name="Hage H."/>
            <person name="Chaduli D."/>
            <person name="Favel A."/>
            <person name="Grisel S."/>
            <person name="Henrissat B."/>
            <person name="Herpoel-Gimbert I."/>
            <person name="Ruiz-Duenas F.J."/>
            <person name="Chevret D."/>
            <person name="Hainaut M."/>
            <person name="Lin J."/>
            <person name="Wang M."/>
            <person name="Pangilinan J."/>
            <person name="Lipzen A."/>
            <person name="Lesage-Meessen L."/>
            <person name="Navarro D."/>
            <person name="Riley R."/>
            <person name="Grigoriev I.V."/>
            <person name="Zhou S."/>
            <person name="Raouche S."/>
            <person name="Rosso M.N."/>
        </authorList>
    </citation>
    <scope>NUCLEOTIDE SEQUENCE [LARGE SCALE GENOMIC DNA]</scope>
    <source>
        <strain evidence="2 3">BRFM 1820</strain>
    </source>
</reference>
<keyword evidence="3" id="KW-1185">Reference proteome</keyword>
<feature type="region of interest" description="Disordered" evidence="1">
    <location>
        <begin position="60"/>
        <end position="96"/>
    </location>
</feature>
<gene>
    <name evidence="2" type="ORF">OH76DRAFT_264986</name>
</gene>
<accession>A0A371DGQ3</accession>
<feature type="compositionally biased region" description="Basic and acidic residues" evidence="1">
    <location>
        <begin position="63"/>
        <end position="86"/>
    </location>
</feature>
<dbReference type="AlphaFoldDB" id="A0A371DGQ3"/>
<protein>
    <submittedName>
        <fullName evidence="2">Uncharacterized protein</fullName>
    </submittedName>
</protein>
<evidence type="ECO:0000313" key="2">
    <source>
        <dbReference type="EMBL" id="RDX51709.1"/>
    </source>
</evidence>
<name>A0A371DGQ3_9APHY</name>
<sequence>MREEDGRTRHIVGWRGRFAKTALGGSRVRTSLPVLGEARRLTASGRPPPQGCQARVHSVQEGCQRRRDGQRSRTEQEVLGAERERMGGSQPLYGLPTENKETLFVRGTISYHSERDPKVATRKHGGGERGALWAHCPMHEARRRIGALIVESERCARIPRHMSTSIHEGYMHR</sequence>
<organism evidence="2 3">
    <name type="scientific">Lentinus brumalis</name>
    <dbReference type="NCBI Taxonomy" id="2498619"/>
    <lineage>
        <taxon>Eukaryota</taxon>
        <taxon>Fungi</taxon>
        <taxon>Dikarya</taxon>
        <taxon>Basidiomycota</taxon>
        <taxon>Agaricomycotina</taxon>
        <taxon>Agaricomycetes</taxon>
        <taxon>Polyporales</taxon>
        <taxon>Polyporaceae</taxon>
        <taxon>Lentinus</taxon>
    </lineage>
</organism>
<evidence type="ECO:0000313" key="3">
    <source>
        <dbReference type="Proteomes" id="UP000256964"/>
    </source>
</evidence>
<dbReference type="Proteomes" id="UP000256964">
    <property type="component" value="Unassembled WGS sequence"/>
</dbReference>
<proteinExistence type="predicted"/>
<dbReference type="EMBL" id="KZ857393">
    <property type="protein sequence ID" value="RDX51709.1"/>
    <property type="molecule type" value="Genomic_DNA"/>
</dbReference>